<organism evidence="4 5">
    <name type="scientific">Yimella lutea</name>
    <dbReference type="NCBI Taxonomy" id="587872"/>
    <lineage>
        <taxon>Bacteria</taxon>
        <taxon>Bacillati</taxon>
        <taxon>Actinomycetota</taxon>
        <taxon>Actinomycetes</taxon>
        <taxon>Micrococcales</taxon>
        <taxon>Dermacoccaceae</taxon>
        <taxon>Yimella</taxon>
    </lineage>
</organism>
<dbReference type="InterPro" id="IPR027383">
    <property type="entry name" value="Znf_put"/>
</dbReference>
<dbReference type="InterPro" id="IPR041916">
    <property type="entry name" value="Anti_sigma_zinc_sf"/>
</dbReference>
<evidence type="ECO:0000313" key="4">
    <source>
        <dbReference type="EMBL" id="TQJ13870.1"/>
    </source>
</evidence>
<accession>A0A542EEZ3</accession>
<dbReference type="InterPro" id="IPR024020">
    <property type="entry name" value="Anit_sigma_mycothiol_RsrA"/>
</dbReference>
<evidence type="ECO:0000256" key="1">
    <source>
        <dbReference type="ARBA" id="ARBA00023015"/>
    </source>
</evidence>
<sequence>MMFDGAHGCDSYLQHLGEYLDGELTDAECAALKEHLADCPPCLDEYQRDAIMKALVRRSCQCESAPVALRTQIMQRISIQVTTVEVHCID</sequence>
<gene>
    <name evidence="4" type="ORF">FB459_1306</name>
</gene>
<dbReference type="Pfam" id="PF13490">
    <property type="entry name" value="zf-HC2"/>
    <property type="match status" value="1"/>
</dbReference>
<protein>
    <submittedName>
        <fullName evidence="4">Mycothiol system anti-sigma-R factor</fullName>
    </submittedName>
</protein>
<dbReference type="AlphaFoldDB" id="A0A542EEZ3"/>
<keyword evidence="5" id="KW-1185">Reference proteome</keyword>
<reference evidence="4 5" key="1">
    <citation type="submission" date="2019-06" db="EMBL/GenBank/DDBJ databases">
        <title>Sequencing the genomes of 1000 actinobacteria strains.</title>
        <authorList>
            <person name="Klenk H.-P."/>
        </authorList>
    </citation>
    <scope>NUCLEOTIDE SEQUENCE [LARGE SCALE GENOMIC DNA]</scope>
    <source>
        <strain evidence="4 5">DSM 19828</strain>
    </source>
</reference>
<feature type="domain" description="Putative zinc-finger" evidence="3">
    <location>
        <begin position="9"/>
        <end position="42"/>
    </location>
</feature>
<keyword evidence="2" id="KW-0804">Transcription</keyword>
<dbReference type="RefSeq" id="WP_141927843.1">
    <property type="nucleotide sequence ID" value="NZ_BAABCI010000002.1"/>
</dbReference>
<dbReference type="Proteomes" id="UP000320806">
    <property type="component" value="Unassembled WGS sequence"/>
</dbReference>
<dbReference type="NCBIfam" id="TIGR03988">
    <property type="entry name" value="antisig_RsrA"/>
    <property type="match status" value="1"/>
</dbReference>
<evidence type="ECO:0000259" key="3">
    <source>
        <dbReference type="Pfam" id="PF13490"/>
    </source>
</evidence>
<keyword evidence="1" id="KW-0805">Transcription regulation</keyword>
<name>A0A542EEZ3_9MICO</name>
<dbReference type="OrthoDB" id="3267840at2"/>
<dbReference type="EMBL" id="VFMO01000001">
    <property type="protein sequence ID" value="TQJ13870.1"/>
    <property type="molecule type" value="Genomic_DNA"/>
</dbReference>
<comment type="caution">
    <text evidence="4">The sequence shown here is derived from an EMBL/GenBank/DDBJ whole genome shotgun (WGS) entry which is preliminary data.</text>
</comment>
<evidence type="ECO:0000313" key="5">
    <source>
        <dbReference type="Proteomes" id="UP000320806"/>
    </source>
</evidence>
<evidence type="ECO:0000256" key="2">
    <source>
        <dbReference type="ARBA" id="ARBA00023163"/>
    </source>
</evidence>
<dbReference type="Gene3D" id="1.10.10.1320">
    <property type="entry name" value="Anti-sigma factor, zinc-finger domain"/>
    <property type="match status" value="1"/>
</dbReference>
<proteinExistence type="predicted"/>